<gene>
    <name evidence="3" type="ORF">Aconfl_41750</name>
</gene>
<dbReference type="RefSeq" id="WP_338226294.1">
    <property type="nucleotide sequence ID" value="NZ_BTPD01000020.1"/>
</dbReference>
<protein>
    <recommendedName>
        <fullName evidence="2">GH16 domain-containing protein</fullName>
    </recommendedName>
</protein>
<dbReference type="PANTHER" id="PTHR10963">
    <property type="entry name" value="GLYCOSYL HYDROLASE-RELATED"/>
    <property type="match status" value="1"/>
</dbReference>
<dbReference type="InterPro" id="IPR050546">
    <property type="entry name" value="Glycosyl_Hydrlase_16"/>
</dbReference>
<accession>A0ABQ6PW55</accession>
<dbReference type="PROSITE" id="PS51762">
    <property type="entry name" value="GH16_2"/>
    <property type="match status" value="1"/>
</dbReference>
<comment type="caution">
    <text evidence="3">The sequence shown here is derived from an EMBL/GenBank/DDBJ whole genome shotgun (WGS) entry which is preliminary data.</text>
</comment>
<evidence type="ECO:0000313" key="4">
    <source>
        <dbReference type="Proteomes" id="UP001338309"/>
    </source>
</evidence>
<proteinExistence type="inferred from homology"/>
<dbReference type="InterPro" id="IPR000757">
    <property type="entry name" value="Beta-glucanase-like"/>
</dbReference>
<dbReference type="Proteomes" id="UP001338309">
    <property type="component" value="Unassembled WGS sequence"/>
</dbReference>
<feature type="domain" description="GH16" evidence="2">
    <location>
        <begin position="58"/>
        <end position="265"/>
    </location>
</feature>
<name>A0ABQ6PW55_9BACT</name>
<evidence type="ECO:0000313" key="3">
    <source>
        <dbReference type="EMBL" id="GMQ31530.1"/>
    </source>
</evidence>
<dbReference type="Pfam" id="PF00722">
    <property type="entry name" value="Glyco_hydro_16"/>
    <property type="match status" value="1"/>
</dbReference>
<dbReference type="Gene3D" id="2.60.120.200">
    <property type="match status" value="1"/>
</dbReference>
<dbReference type="PANTHER" id="PTHR10963:SF55">
    <property type="entry name" value="GLYCOSIDE HYDROLASE FAMILY 16 PROTEIN"/>
    <property type="match status" value="1"/>
</dbReference>
<comment type="similarity">
    <text evidence="1">Belongs to the glycosyl hydrolase 16 family.</text>
</comment>
<sequence length="267" mass="31120">MNDKTIKAKGYQLVFNQDFEEKELDLKAWIPFYLPHWSSREKTKPRFTLENGKLILKIDYDQAPWSEEFNGPIRVSSLQTGVFSGPLGTSIGQHRIHPKAMVREEQIPAHTFLPRYGYFEIRAKASANPDNVSALWMIGYEDRPEHSAELCLVEIKGSNVEGNKAVIGYGIRKFQDPELQDAFFEETFELDVTEFHTYGMEWTQEEVSFYIDGKQIRTIGQSPQYPMQLMLNIYEIPQENSDRKPENYPQKFTVDYVKVFQKQELSN</sequence>
<dbReference type="EMBL" id="BTPD01000020">
    <property type="protein sequence ID" value="GMQ31530.1"/>
    <property type="molecule type" value="Genomic_DNA"/>
</dbReference>
<dbReference type="CDD" id="cd00413">
    <property type="entry name" value="Glyco_hydrolase_16"/>
    <property type="match status" value="1"/>
</dbReference>
<keyword evidence="4" id="KW-1185">Reference proteome</keyword>
<evidence type="ECO:0000259" key="2">
    <source>
        <dbReference type="PROSITE" id="PS51762"/>
    </source>
</evidence>
<organism evidence="3 4">
    <name type="scientific">Algoriphagus confluentis</name>
    <dbReference type="NCBI Taxonomy" id="1697556"/>
    <lineage>
        <taxon>Bacteria</taxon>
        <taxon>Pseudomonadati</taxon>
        <taxon>Bacteroidota</taxon>
        <taxon>Cytophagia</taxon>
        <taxon>Cytophagales</taxon>
        <taxon>Cyclobacteriaceae</taxon>
        <taxon>Algoriphagus</taxon>
    </lineage>
</organism>
<reference evidence="3 4" key="1">
    <citation type="submission" date="2023-08" db="EMBL/GenBank/DDBJ databases">
        <title>Draft genome sequence of Algoriphagus confluentis.</title>
        <authorList>
            <person name="Takatani N."/>
            <person name="Hosokawa M."/>
            <person name="Sawabe T."/>
        </authorList>
    </citation>
    <scope>NUCLEOTIDE SEQUENCE [LARGE SCALE GENOMIC DNA]</scope>
    <source>
        <strain evidence="3 4">NBRC 111222</strain>
    </source>
</reference>
<evidence type="ECO:0000256" key="1">
    <source>
        <dbReference type="ARBA" id="ARBA00006865"/>
    </source>
</evidence>
<dbReference type="InterPro" id="IPR013320">
    <property type="entry name" value="ConA-like_dom_sf"/>
</dbReference>
<dbReference type="SUPFAM" id="SSF49899">
    <property type="entry name" value="Concanavalin A-like lectins/glucanases"/>
    <property type="match status" value="1"/>
</dbReference>